<keyword evidence="10" id="KW-1185">Reference proteome</keyword>
<evidence type="ECO:0000313" key="10">
    <source>
        <dbReference type="Proteomes" id="UP000607559"/>
    </source>
</evidence>
<evidence type="ECO:0000256" key="6">
    <source>
        <dbReference type="SAM" id="MobiDB-lite"/>
    </source>
</evidence>
<dbReference type="InterPro" id="IPR033985">
    <property type="entry name" value="SusD-like_N"/>
</dbReference>
<organism evidence="9 10">
    <name type="scientific">Puia dinghuensis</name>
    <dbReference type="NCBI Taxonomy" id="1792502"/>
    <lineage>
        <taxon>Bacteria</taxon>
        <taxon>Pseudomonadati</taxon>
        <taxon>Bacteroidota</taxon>
        <taxon>Chitinophagia</taxon>
        <taxon>Chitinophagales</taxon>
        <taxon>Chitinophagaceae</taxon>
        <taxon>Puia</taxon>
    </lineage>
</organism>
<accession>A0A8J2U6A8</accession>
<evidence type="ECO:0000256" key="3">
    <source>
        <dbReference type="ARBA" id="ARBA00022729"/>
    </source>
</evidence>
<comment type="similarity">
    <text evidence="2">Belongs to the SusD family.</text>
</comment>
<evidence type="ECO:0000256" key="4">
    <source>
        <dbReference type="ARBA" id="ARBA00023136"/>
    </source>
</evidence>
<evidence type="ECO:0000256" key="2">
    <source>
        <dbReference type="ARBA" id="ARBA00006275"/>
    </source>
</evidence>
<dbReference type="EMBL" id="BMJC01000001">
    <property type="protein sequence ID" value="GGA81963.1"/>
    <property type="molecule type" value="Genomic_DNA"/>
</dbReference>
<sequence>MKKILVIIIIAGSLAACRRNVLDIPPQDRIAENVVWTDQNLVAAYQNSLYNGIPHGFYLHMYSKYSDEAINTAPCCGADIFKQNTYNPDNIASVNNGDFWGGYMYYWTQGYQYIRQANYFLQKMAAAGSISFPTKTRLIGETHFIRAFIYFNLIERYGGVPIVDTAYTLGDSANFKRNTFDECVAFIKKDLDAAKTALPQRYQATDPNFGRATQDACLALWSRVTLYAASPLFNTTSDQSRWQTASDAAAALLNSGYSLYSDYRTLFNQPSGSAENEYIFTREFTTANGTQYPMHNLGRRYGAYGGWWASNGPSQNLVDDYDMATTGEPPFKWTGGGPGATTAATQSPNPVSGYDPNHPYWNRDPRFQATVWCDSGTYHGDTLFTWIASDGNSWGFDSYKQSSDNPEGGYILKKFMPDNGPINWQTFYTTPWPFFRLAEIYLNYAEAQFNLGNEAVCRQYINLVRARVNMPPVPATYTGTALRDRLYNERRIELAFEGHRFFDERRWTIAGDIENRPLRGMKIIKNLQTGVTTYTPVTWLQKIPYTSAMNLIPIERAEIKRDPNVTQSPGWQ</sequence>
<dbReference type="Pfam" id="PF14322">
    <property type="entry name" value="SusD-like_3"/>
    <property type="match status" value="1"/>
</dbReference>
<dbReference type="SUPFAM" id="SSF48452">
    <property type="entry name" value="TPR-like"/>
    <property type="match status" value="1"/>
</dbReference>
<dbReference type="RefSeq" id="WP_188927477.1">
    <property type="nucleotide sequence ID" value="NZ_BMJC01000001.1"/>
</dbReference>
<proteinExistence type="inferred from homology"/>
<dbReference type="CDD" id="cd08977">
    <property type="entry name" value="SusD"/>
    <property type="match status" value="1"/>
</dbReference>
<keyword evidence="5" id="KW-0998">Cell outer membrane</keyword>
<evidence type="ECO:0000313" key="9">
    <source>
        <dbReference type="EMBL" id="GGA81963.1"/>
    </source>
</evidence>
<dbReference type="InterPro" id="IPR012944">
    <property type="entry name" value="SusD_RagB_dom"/>
</dbReference>
<dbReference type="Gene3D" id="1.25.40.390">
    <property type="match status" value="1"/>
</dbReference>
<dbReference type="Proteomes" id="UP000607559">
    <property type="component" value="Unassembled WGS sequence"/>
</dbReference>
<comment type="subcellular location">
    <subcellularLocation>
        <location evidence="1">Cell outer membrane</location>
    </subcellularLocation>
</comment>
<comment type="caution">
    <text evidence="9">The sequence shown here is derived from an EMBL/GenBank/DDBJ whole genome shotgun (WGS) entry which is preliminary data.</text>
</comment>
<feature type="region of interest" description="Disordered" evidence="6">
    <location>
        <begin position="334"/>
        <end position="354"/>
    </location>
</feature>
<dbReference type="InterPro" id="IPR011990">
    <property type="entry name" value="TPR-like_helical_dom_sf"/>
</dbReference>
<feature type="domain" description="SusD-like N-terminal" evidence="8">
    <location>
        <begin position="101"/>
        <end position="226"/>
    </location>
</feature>
<gene>
    <name evidence="9" type="ORF">GCM10011511_01160</name>
</gene>
<reference evidence="9" key="1">
    <citation type="journal article" date="2014" name="Int. J. Syst. Evol. Microbiol.">
        <title>Complete genome sequence of Corynebacterium casei LMG S-19264T (=DSM 44701T), isolated from a smear-ripened cheese.</title>
        <authorList>
            <consortium name="US DOE Joint Genome Institute (JGI-PGF)"/>
            <person name="Walter F."/>
            <person name="Albersmeier A."/>
            <person name="Kalinowski J."/>
            <person name="Ruckert C."/>
        </authorList>
    </citation>
    <scope>NUCLEOTIDE SEQUENCE</scope>
    <source>
        <strain evidence="9">CGMCC 1.15448</strain>
    </source>
</reference>
<evidence type="ECO:0000256" key="5">
    <source>
        <dbReference type="ARBA" id="ARBA00023237"/>
    </source>
</evidence>
<keyword evidence="4" id="KW-0472">Membrane</keyword>
<dbReference type="Pfam" id="PF07980">
    <property type="entry name" value="SusD_RagB"/>
    <property type="match status" value="1"/>
</dbReference>
<feature type="domain" description="RagB/SusD" evidence="7">
    <location>
        <begin position="276"/>
        <end position="571"/>
    </location>
</feature>
<reference evidence="9" key="2">
    <citation type="submission" date="2020-09" db="EMBL/GenBank/DDBJ databases">
        <authorList>
            <person name="Sun Q."/>
            <person name="Zhou Y."/>
        </authorList>
    </citation>
    <scope>NUCLEOTIDE SEQUENCE</scope>
    <source>
        <strain evidence="9">CGMCC 1.15448</strain>
    </source>
</reference>
<name>A0A8J2U6A8_9BACT</name>
<evidence type="ECO:0000259" key="7">
    <source>
        <dbReference type="Pfam" id="PF07980"/>
    </source>
</evidence>
<dbReference type="AlphaFoldDB" id="A0A8J2U6A8"/>
<evidence type="ECO:0000256" key="1">
    <source>
        <dbReference type="ARBA" id="ARBA00004442"/>
    </source>
</evidence>
<keyword evidence="3" id="KW-0732">Signal</keyword>
<dbReference type="GO" id="GO:0009279">
    <property type="term" value="C:cell outer membrane"/>
    <property type="evidence" value="ECO:0007669"/>
    <property type="project" value="UniProtKB-SubCell"/>
</dbReference>
<protein>
    <submittedName>
        <fullName evidence="9">Carbohydrate-binding protein</fullName>
    </submittedName>
</protein>
<evidence type="ECO:0000259" key="8">
    <source>
        <dbReference type="Pfam" id="PF14322"/>
    </source>
</evidence>
<dbReference type="PROSITE" id="PS51257">
    <property type="entry name" value="PROKAR_LIPOPROTEIN"/>
    <property type="match status" value="1"/>
</dbReference>